<accession>A0A199VBR7</accession>
<dbReference type="PANTHER" id="PTHR15664">
    <property type="entry name" value="C20ORF30 PROTEIN"/>
    <property type="match status" value="1"/>
</dbReference>
<dbReference type="Proteomes" id="UP000092600">
    <property type="component" value="Unassembled WGS sequence"/>
</dbReference>
<evidence type="ECO:0000313" key="7">
    <source>
        <dbReference type="EMBL" id="OAY74245.1"/>
    </source>
</evidence>
<evidence type="ECO:0000256" key="1">
    <source>
        <dbReference type="ARBA" id="ARBA00004141"/>
    </source>
</evidence>
<proteinExistence type="inferred from homology"/>
<evidence type="ECO:0000256" key="4">
    <source>
        <dbReference type="ARBA" id="ARBA00022989"/>
    </source>
</evidence>
<gene>
    <name evidence="7" type="ORF">ACMD2_17505</name>
</gene>
<dbReference type="InterPro" id="IPR008590">
    <property type="entry name" value="TMEM_230/134"/>
</dbReference>
<dbReference type="AlphaFoldDB" id="A0A199VBR7"/>
<evidence type="ECO:0000256" key="6">
    <source>
        <dbReference type="SAM" id="Phobius"/>
    </source>
</evidence>
<comment type="similarity">
    <text evidence="2">Belongs to the TMEM134/TMEM230 family.</text>
</comment>
<keyword evidence="3 6" id="KW-0812">Transmembrane</keyword>
<dbReference type="GO" id="GO:0016020">
    <property type="term" value="C:membrane"/>
    <property type="evidence" value="ECO:0007669"/>
    <property type="project" value="UniProtKB-SubCell"/>
</dbReference>
<dbReference type="PANTHER" id="PTHR15664:SF21">
    <property type="entry name" value="TRANSMEMBRANE PROTEIN 230"/>
    <property type="match status" value="1"/>
</dbReference>
<comment type="caution">
    <text evidence="7">The sequence shown here is derived from an EMBL/GenBank/DDBJ whole genome shotgun (WGS) entry which is preliminary data.</text>
</comment>
<sequence>MPLRRSTSSERALRLTNMATRRNFRYTPLSPEDRDDGIGSDEREEDLRFAYNPKSLNRIPWKSICLALFLLLLGSLLLLLSYFIFTGHMEGDRSQAYGLLFLGLLSFLPGFYETRVAYYSWRGAPGYTFASIPRRDGDILEALFLHFCWSPERRPKSTYTFSSMSRNP</sequence>
<dbReference type="EMBL" id="LSRQ01002452">
    <property type="protein sequence ID" value="OAY74245.1"/>
    <property type="molecule type" value="Genomic_DNA"/>
</dbReference>
<evidence type="ECO:0000256" key="5">
    <source>
        <dbReference type="ARBA" id="ARBA00023136"/>
    </source>
</evidence>
<name>A0A199VBR7_ANACO</name>
<feature type="transmembrane region" description="Helical" evidence="6">
    <location>
        <begin position="96"/>
        <end position="112"/>
    </location>
</feature>
<protein>
    <submittedName>
        <fullName evidence="7">Transmembrane protein 230</fullName>
    </submittedName>
</protein>
<dbReference type="InterPro" id="IPR044234">
    <property type="entry name" value="TMEM230"/>
</dbReference>
<keyword evidence="5 6" id="KW-0472">Membrane</keyword>
<dbReference type="GO" id="GO:0012505">
    <property type="term" value="C:endomembrane system"/>
    <property type="evidence" value="ECO:0007669"/>
    <property type="project" value="TreeGrafter"/>
</dbReference>
<keyword evidence="4 6" id="KW-1133">Transmembrane helix</keyword>
<comment type="subcellular location">
    <subcellularLocation>
        <location evidence="1">Membrane</location>
        <topology evidence="1">Multi-pass membrane protein</topology>
    </subcellularLocation>
</comment>
<feature type="transmembrane region" description="Helical" evidence="6">
    <location>
        <begin position="64"/>
        <end position="84"/>
    </location>
</feature>
<organism evidence="7 8">
    <name type="scientific">Ananas comosus</name>
    <name type="common">Pineapple</name>
    <name type="synonym">Ananas ananas</name>
    <dbReference type="NCBI Taxonomy" id="4615"/>
    <lineage>
        <taxon>Eukaryota</taxon>
        <taxon>Viridiplantae</taxon>
        <taxon>Streptophyta</taxon>
        <taxon>Embryophyta</taxon>
        <taxon>Tracheophyta</taxon>
        <taxon>Spermatophyta</taxon>
        <taxon>Magnoliopsida</taxon>
        <taxon>Liliopsida</taxon>
        <taxon>Poales</taxon>
        <taxon>Bromeliaceae</taxon>
        <taxon>Bromelioideae</taxon>
        <taxon>Ananas</taxon>
    </lineage>
</organism>
<evidence type="ECO:0000256" key="3">
    <source>
        <dbReference type="ARBA" id="ARBA00022692"/>
    </source>
</evidence>
<dbReference type="Pfam" id="PF05915">
    <property type="entry name" value="TMEM_230_134"/>
    <property type="match status" value="1"/>
</dbReference>
<evidence type="ECO:0000313" key="8">
    <source>
        <dbReference type="Proteomes" id="UP000092600"/>
    </source>
</evidence>
<evidence type="ECO:0000256" key="2">
    <source>
        <dbReference type="ARBA" id="ARBA00007743"/>
    </source>
</evidence>
<reference evidence="7 8" key="1">
    <citation type="journal article" date="2016" name="DNA Res.">
        <title>The draft genome of MD-2 pineapple using hybrid error correction of long reads.</title>
        <authorList>
            <person name="Redwan R.M."/>
            <person name="Saidin A."/>
            <person name="Kumar S.V."/>
        </authorList>
    </citation>
    <scope>NUCLEOTIDE SEQUENCE [LARGE SCALE GENOMIC DNA]</scope>
    <source>
        <strain evidence="8">cv. MD2</strain>
        <tissue evidence="7">Leaf</tissue>
    </source>
</reference>